<organism evidence="1 2">
    <name type="scientific">Gossypium arboreum</name>
    <name type="common">Tree cotton</name>
    <name type="synonym">Gossypium nanking</name>
    <dbReference type="NCBI Taxonomy" id="29729"/>
    <lineage>
        <taxon>Eukaryota</taxon>
        <taxon>Viridiplantae</taxon>
        <taxon>Streptophyta</taxon>
        <taxon>Embryophyta</taxon>
        <taxon>Tracheophyta</taxon>
        <taxon>Spermatophyta</taxon>
        <taxon>Magnoliopsida</taxon>
        <taxon>eudicotyledons</taxon>
        <taxon>Gunneridae</taxon>
        <taxon>Pentapetalae</taxon>
        <taxon>rosids</taxon>
        <taxon>malvids</taxon>
        <taxon>Malvales</taxon>
        <taxon>Malvaceae</taxon>
        <taxon>Malvoideae</taxon>
        <taxon>Gossypium</taxon>
    </lineage>
</organism>
<protein>
    <submittedName>
        <fullName evidence="1">Uncharacterized protein</fullName>
    </submittedName>
</protein>
<dbReference type="AlphaFoldDB" id="A0A0B0NAY8"/>
<evidence type="ECO:0000313" key="2">
    <source>
        <dbReference type="Proteomes" id="UP000032142"/>
    </source>
</evidence>
<reference evidence="2" key="1">
    <citation type="submission" date="2014-09" db="EMBL/GenBank/DDBJ databases">
        <authorList>
            <person name="Mudge J."/>
            <person name="Ramaraj T."/>
            <person name="Lindquist I.E."/>
            <person name="Bharti A.K."/>
            <person name="Sundararajan A."/>
            <person name="Cameron C.T."/>
            <person name="Woodward J.E."/>
            <person name="May G.D."/>
            <person name="Brubaker C."/>
            <person name="Broadhvest J."/>
            <person name="Wilkins T.A."/>
        </authorList>
    </citation>
    <scope>NUCLEOTIDE SEQUENCE</scope>
    <source>
        <strain evidence="2">cv. AKA8401</strain>
    </source>
</reference>
<dbReference type="EMBL" id="KN392200">
    <property type="protein sequence ID" value="KHG09787.1"/>
    <property type="molecule type" value="Genomic_DNA"/>
</dbReference>
<dbReference type="Proteomes" id="UP000032142">
    <property type="component" value="Unassembled WGS sequence"/>
</dbReference>
<keyword evidence="2" id="KW-1185">Reference proteome</keyword>
<sequence>MGYWDNHTYRTMLTSQKLSYMQSHIDATVPDRVLHESNTM</sequence>
<name>A0A0B0NAY8_GOSAR</name>
<accession>A0A0B0NAY8</accession>
<evidence type="ECO:0000313" key="1">
    <source>
        <dbReference type="EMBL" id="KHG09787.1"/>
    </source>
</evidence>
<gene>
    <name evidence="1" type="ORF">F383_16278</name>
</gene>
<proteinExistence type="predicted"/>